<reference evidence="8" key="1">
    <citation type="submission" date="2014-01" db="EMBL/GenBank/DDBJ databases">
        <title>Draft genome sequence of highly nematicidal Bacillus thuringiensis DB27.</title>
        <authorList>
            <person name="Iatsenko I."/>
            <person name="Pickard D."/>
            <person name="Corton C."/>
            <person name="Dougan G."/>
            <person name="Sommer R.J."/>
        </authorList>
    </citation>
    <scope>NUCLEOTIDE SEQUENCE [LARGE SCALE GENOMIC DNA]</scope>
    <source>
        <strain evidence="8">DB27</strain>
    </source>
</reference>
<organism evidence="8">
    <name type="scientific">Bacillus thuringiensis DB27</name>
    <dbReference type="NCBI Taxonomy" id="1431339"/>
    <lineage>
        <taxon>Bacteria</taxon>
        <taxon>Bacillati</taxon>
        <taxon>Bacillota</taxon>
        <taxon>Bacilli</taxon>
        <taxon>Bacillales</taxon>
        <taxon>Bacillaceae</taxon>
        <taxon>Bacillus</taxon>
        <taxon>Bacillus cereus group</taxon>
    </lineage>
</organism>
<dbReference type="PANTHER" id="PTHR31566">
    <property type="entry name" value="CYTOCHROME C BIOGENESIS PROTEIN CCS1, CHLOROPLASTIC"/>
    <property type="match status" value="1"/>
</dbReference>
<dbReference type="Pfam" id="PF05140">
    <property type="entry name" value="ResB"/>
    <property type="match status" value="2"/>
</dbReference>
<reference evidence="8" key="2">
    <citation type="submission" date="2014-01" db="EMBL/GenBank/DDBJ databases">
        <authorList>
            <person name="Aslett M."/>
        </authorList>
    </citation>
    <scope>NUCLEOTIDE SEQUENCE [LARGE SCALE GENOMIC DNA]</scope>
    <source>
        <strain evidence="8">DB27</strain>
    </source>
</reference>
<dbReference type="AlphaFoldDB" id="W8Y8Y3"/>
<feature type="transmembrane region" description="Helical" evidence="6">
    <location>
        <begin position="230"/>
        <end position="248"/>
    </location>
</feature>
<proteinExistence type="predicted"/>
<keyword evidence="4 6" id="KW-1133">Transmembrane helix</keyword>
<feature type="transmembrane region" description="Helical" evidence="6">
    <location>
        <begin position="83"/>
        <end position="101"/>
    </location>
</feature>
<dbReference type="Proteomes" id="UP000030682">
    <property type="component" value="Unassembled WGS sequence"/>
</dbReference>
<dbReference type="InterPro" id="IPR023494">
    <property type="entry name" value="Cyt_c_bgen_Ccs1/CcsB/ResB"/>
</dbReference>
<keyword evidence="2 6" id="KW-0812">Transmembrane</keyword>
<feature type="transmembrane region" description="Helical" evidence="6">
    <location>
        <begin position="482"/>
        <end position="504"/>
    </location>
</feature>
<sequence length="557" mass="64052">MRLEYTIVHIDTGAVRVLKEIKCECGHVNPIGTVFCEACGKPFESNENTKLLDMRYEGSARRSLTQTKTIIDKIWSFFSSVKVGVWLIVITLAASAIGTIFPQEMYITPGIAPAEYYKQEYGFLGQLYYQLGFNNLYGSWWYMILIASIGISLVICSLDRVIPLYKALKKQGVKRHPSFLKRQRLYGTGTPQEGDLERVQKNLKKRNYNVKVEDGNVLAEKGRFSRWGPYVNHIGLIIFLFGAMLRFLPSMYVDEALWLRDGETKEIPGTDGQYYLKNEKFIKEVYDKSKDKEAFDEAIDRVGDKMIAKNFQTNAVLYKAVGENIAGQKPKLEKVKEAEIRVNEPLKFDQFAVYQVDYKESEFKSMSFNLQNKENNQKWGPIKVDLTNPKEKYDLGTGYSLELLSYFPDFYFDENGKPNTKTKLPNNPAFVFKMFTPETPDGEVSFVGIQQNIEPDGNNKYKMSFAGVEMQNATALTVRKDLTLWILGIGGFIFMVGVIQGMYWNHRRIWIQRVNDEWWIAGHTNKNWFGLKKDIERVIEGTAIPQPNDKVIDKKIS</sequence>
<feature type="domain" description="ResB-like" evidence="7">
    <location>
        <begin position="81"/>
        <end position="445"/>
    </location>
</feature>
<dbReference type="HOGENOM" id="CLU_034630_1_0_9"/>
<gene>
    <name evidence="8" type="ORF">BTDB27_001213</name>
</gene>
<evidence type="ECO:0000256" key="6">
    <source>
        <dbReference type="SAM" id="Phobius"/>
    </source>
</evidence>
<comment type="subcellular location">
    <subcellularLocation>
        <location evidence="1">Membrane</location>
        <topology evidence="1">Multi-pass membrane protein</topology>
    </subcellularLocation>
</comment>
<dbReference type="EMBL" id="HG810017">
    <property type="protein sequence ID" value="CDN34871.1"/>
    <property type="molecule type" value="Genomic_DNA"/>
</dbReference>
<evidence type="ECO:0000256" key="3">
    <source>
        <dbReference type="ARBA" id="ARBA00022748"/>
    </source>
</evidence>
<feature type="transmembrane region" description="Helical" evidence="6">
    <location>
        <begin position="140"/>
        <end position="162"/>
    </location>
</feature>
<keyword evidence="5 6" id="KW-0472">Membrane</keyword>
<feature type="domain" description="ResB-like" evidence="7">
    <location>
        <begin position="448"/>
        <end position="536"/>
    </location>
</feature>
<evidence type="ECO:0000313" key="8">
    <source>
        <dbReference type="EMBL" id="CDN34871.1"/>
    </source>
</evidence>
<evidence type="ECO:0000256" key="2">
    <source>
        <dbReference type="ARBA" id="ARBA00022692"/>
    </source>
</evidence>
<evidence type="ECO:0000259" key="7">
    <source>
        <dbReference type="Pfam" id="PF05140"/>
    </source>
</evidence>
<dbReference type="InterPro" id="IPR007816">
    <property type="entry name" value="ResB-like_domain"/>
</dbReference>
<keyword evidence="3" id="KW-0201">Cytochrome c-type biogenesis</keyword>
<evidence type="ECO:0000256" key="5">
    <source>
        <dbReference type="ARBA" id="ARBA00023136"/>
    </source>
</evidence>
<dbReference type="PANTHER" id="PTHR31566:SF0">
    <property type="entry name" value="CYTOCHROME C BIOGENESIS PROTEIN CCS1, CHLOROPLASTIC"/>
    <property type="match status" value="1"/>
</dbReference>
<evidence type="ECO:0000256" key="4">
    <source>
        <dbReference type="ARBA" id="ARBA00022989"/>
    </source>
</evidence>
<evidence type="ECO:0000256" key="1">
    <source>
        <dbReference type="ARBA" id="ARBA00004141"/>
    </source>
</evidence>
<name>W8Y8Y3_BACTU</name>
<accession>W8Y8Y3</accession>
<dbReference type="GO" id="GO:0016020">
    <property type="term" value="C:membrane"/>
    <property type="evidence" value="ECO:0007669"/>
    <property type="project" value="UniProtKB-SubCell"/>
</dbReference>
<dbReference type="GO" id="GO:0017004">
    <property type="term" value="P:cytochrome complex assembly"/>
    <property type="evidence" value="ECO:0007669"/>
    <property type="project" value="UniProtKB-KW"/>
</dbReference>
<protein>
    <recommendedName>
        <fullName evidence="7">ResB-like domain-containing protein</fullName>
    </recommendedName>
</protein>